<dbReference type="Gene3D" id="3.40.50.300">
    <property type="entry name" value="P-loop containing nucleotide triphosphate hydrolases"/>
    <property type="match status" value="1"/>
</dbReference>
<dbReference type="GO" id="GO:0016887">
    <property type="term" value="F:ATP hydrolysis activity"/>
    <property type="evidence" value="ECO:0007669"/>
    <property type="project" value="InterPro"/>
</dbReference>
<dbReference type="PRINTS" id="PR00364">
    <property type="entry name" value="DISEASERSIST"/>
</dbReference>
<dbReference type="GO" id="GO:0006355">
    <property type="term" value="P:regulation of DNA-templated transcription"/>
    <property type="evidence" value="ECO:0007669"/>
    <property type="project" value="InterPro"/>
</dbReference>
<dbReference type="GO" id="GO:0003677">
    <property type="term" value="F:DNA binding"/>
    <property type="evidence" value="ECO:0007669"/>
    <property type="project" value="InterPro"/>
</dbReference>
<dbReference type="Pfam" id="PF00196">
    <property type="entry name" value="GerE"/>
    <property type="match status" value="1"/>
</dbReference>
<proteinExistence type="predicted"/>
<protein>
    <submittedName>
        <fullName evidence="2">LuxR C-terminal-related transcriptional regulator</fullName>
    </submittedName>
</protein>
<evidence type="ECO:0000313" key="2">
    <source>
        <dbReference type="EMBL" id="MDV6310590.1"/>
    </source>
</evidence>
<dbReference type="PANTHER" id="PTHR47691:SF3">
    <property type="entry name" value="HTH-TYPE TRANSCRIPTIONAL REGULATOR RV0890C-RELATED"/>
    <property type="match status" value="1"/>
</dbReference>
<dbReference type="InterPro" id="IPR016032">
    <property type="entry name" value="Sig_transdc_resp-reg_C-effctor"/>
</dbReference>
<reference evidence="2" key="1">
    <citation type="submission" date="2023-10" db="EMBL/GenBank/DDBJ databases">
        <title>Development of a sustainable strategy for remediation of hydrocarbon-contaminated territories based on the waste exchange concept.</title>
        <authorList>
            <person name="Krivoruchko A."/>
        </authorList>
    </citation>
    <scope>NUCLEOTIDE SEQUENCE</scope>
    <source>
        <strain evidence="2">IEGM 1279</strain>
    </source>
</reference>
<dbReference type="PANTHER" id="PTHR47691">
    <property type="entry name" value="REGULATOR-RELATED"/>
    <property type="match status" value="1"/>
</dbReference>
<comment type="caution">
    <text evidence="2">The sequence shown here is derived from an EMBL/GenBank/DDBJ whole genome shotgun (WGS) entry which is preliminary data.</text>
</comment>
<dbReference type="RefSeq" id="WP_191834397.1">
    <property type="nucleotide sequence ID" value="NZ_CP091855.1"/>
</dbReference>
<dbReference type="GeneID" id="77173126"/>
<organism evidence="2 3">
    <name type="scientific">Gordonia amicalis</name>
    <dbReference type="NCBI Taxonomy" id="89053"/>
    <lineage>
        <taxon>Bacteria</taxon>
        <taxon>Bacillati</taxon>
        <taxon>Actinomycetota</taxon>
        <taxon>Actinomycetes</taxon>
        <taxon>Mycobacteriales</taxon>
        <taxon>Gordoniaceae</taxon>
        <taxon>Gordonia</taxon>
    </lineage>
</organism>
<evidence type="ECO:0000313" key="3">
    <source>
        <dbReference type="Proteomes" id="UP001185922"/>
    </source>
</evidence>
<dbReference type="PROSITE" id="PS50043">
    <property type="entry name" value="HTH_LUXR_2"/>
    <property type="match status" value="1"/>
</dbReference>
<dbReference type="InterPro" id="IPR000792">
    <property type="entry name" value="Tscrpt_reg_LuxR_C"/>
</dbReference>
<dbReference type="InterPro" id="IPR036388">
    <property type="entry name" value="WH-like_DNA-bd_sf"/>
</dbReference>
<dbReference type="InterPro" id="IPR049945">
    <property type="entry name" value="AAA_22"/>
</dbReference>
<gene>
    <name evidence="2" type="ORF">R3Q15_01510</name>
</gene>
<accession>A0AAE4U3W7</accession>
<dbReference type="SMART" id="SM00421">
    <property type="entry name" value="HTH_LUXR"/>
    <property type="match status" value="1"/>
</dbReference>
<sequence>MTARPSGNLPVELTSFVGRRDDLTRARSLLGTARLLTLTGVGGVGKTRLALAVAASVRREFPDGVWLVELADLRQTGLLTQTLCGLFGLPSDSSDAFGTLAEHLRAKKLLLVLDNCEHLIDACAEVVGRLLSVAPAVKILATSRQVLGVEGEQLFPVSPLTLGSPGGLGEAMQLFEERASAAQPHFRVTEDNRAAVEEICRRLEGLPLAIELAAANIRVFGPAEIAARLGDSAMMMSSERNRSARHRTLESVVDWSYQLCSPRERQVWEQLSVFAGGFTAETADGVCLPSETGAGVLRELIGLLDKSMIVRVDEDHEPQGRYRLLEPMRQYALAKLESSSDATAVRMRHRDHFLRLAQTSDTDYCSPDDVEWFRRTRAEHANIREALAFSLETGDGAAAAEMVRTLRPYWSQSGTLREGFEWANRAVDLLGEPTVDRTNALLIGSVLGFLVGEVERAHTYLAEYTELAERVAATDELVFSARFAAGLEASLRHDAPRAFDLAEEAIAGRSDRVNVGFVADCLALSALYAFITEDENADQYTTRYLDYADQHGTHLVKAIALGPMGILRWHQGDISAAKALMAEAIELYRAFDYPGMVAVCIEVSGWCAAGTDPERAATLLGSAQTVWHQHSHMTLAQAAINPVTTTVEKKLRAELGDEGFEKSYAMGRESTLEVAVQLVSGRTPATQGRSGTASLRSSLTRRENEVATLVADGLTNKEIATKLTISARTVDAHVDHILTKLGFRSRTQIARWVSADESL</sequence>
<dbReference type="InterPro" id="IPR027417">
    <property type="entry name" value="P-loop_NTPase"/>
</dbReference>
<dbReference type="CDD" id="cd06170">
    <property type="entry name" value="LuxR_C_like"/>
    <property type="match status" value="1"/>
</dbReference>
<dbReference type="PRINTS" id="PR00038">
    <property type="entry name" value="HTHLUXR"/>
</dbReference>
<dbReference type="PROSITE" id="PS00622">
    <property type="entry name" value="HTH_LUXR_1"/>
    <property type="match status" value="1"/>
</dbReference>
<dbReference type="InterPro" id="IPR011990">
    <property type="entry name" value="TPR-like_helical_dom_sf"/>
</dbReference>
<dbReference type="EMBL" id="JAWLKH010000001">
    <property type="protein sequence ID" value="MDV6310590.1"/>
    <property type="molecule type" value="Genomic_DNA"/>
</dbReference>
<feature type="domain" description="HTH luxR-type" evidence="1">
    <location>
        <begin position="692"/>
        <end position="757"/>
    </location>
</feature>
<dbReference type="Gene3D" id="1.10.10.10">
    <property type="entry name" value="Winged helix-like DNA-binding domain superfamily/Winged helix DNA-binding domain"/>
    <property type="match status" value="1"/>
</dbReference>
<dbReference type="SUPFAM" id="SSF52540">
    <property type="entry name" value="P-loop containing nucleoside triphosphate hydrolases"/>
    <property type="match status" value="1"/>
</dbReference>
<dbReference type="Pfam" id="PF13401">
    <property type="entry name" value="AAA_22"/>
    <property type="match status" value="1"/>
</dbReference>
<dbReference type="AlphaFoldDB" id="A0AAE4U3W7"/>
<name>A0AAE4U3W7_9ACTN</name>
<evidence type="ECO:0000259" key="1">
    <source>
        <dbReference type="PROSITE" id="PS50043"/>
    </source>
</evidence>
<dbReference type="Gene3D" id="1.25.40.10">
    <property type="entry name" value="Tetratricopeptide repeat domain"/>
    <property type="match status" value="1"/>
</dbReference>
<dbReference type="SUPFAM" id="SSF46894">
    <property type="entry name" value="C-terminal effector domain of the bipartite response regulators"/>
    <property type="match status" value="1"/>
</dbReference>
<dbReference type="Proteomes" id="UP001185922">
    <property type="component" value="Unassembled WGS sequence"/>
</dbReference>